<protein>
    <submittedName>
        <fullName evidence="1">Uncharacterized protein</fullName>
    </submittedName>
</protein>
<accession>A0ABQ2IET7</accession>
<keyword evidence="2" id="KW-1185">Reference proteome</keyword>
<proteinExistence type="predicted"/>
<name>A0ABQ2IET7_9MICO</name>
<gene>
    <name evidence="1" type="ORF">GCM10009721_39690</name>
</gene>
<dbReference type="Proteomes" id="UP000623461">
    <property type="component" value="Unassembled WGS sequence"/>
</dbReference>
<reference evidence="2" key="1">
    <citation type="journal article" date="2019" name="Int. J. Syst. Evol. Microbiol.">
        <title>The Global Catalogue of Microorganisms (GCM) 10K type strain sequencing project: providing services to taxonomists for standard genome sequencing and annotation.</title>
        <authorList>
            <consortium name="The Broad Institute Genomics Platform"/>
            <consortium name="The Broad Institute Genome Sequencing Center for Infectious Disease"/>
            <person name="Wu L."/>
            <person name="Ma J."/>
        </authorList>
    </citation>
    <scope>NUCLEOTIDE SEQUENCE [LARGE SCALE GENOMIC DNA]</scope>
    <source>
        <strain evidence="2">JCM 1365</strain>
    </source>
</reference>
<dbReference type="EMBL" id="BMNZ01000009">
    <property type="protein sequence ID" value="GGN08039.1"/>
    <property type="molecule type" value="Genomic_DNA"/>
</dbReference>
<evidence type="ECO:0000313" key="1">
    <source>
        <dbReference type="EMBL" id="GGN08039.1"/>
    </source>
</evidence>
<organism evidence="1 2">
    <name type="scientific">Terrabacter tumescens</name>
    <dbReference type="NCBI Taxonomy" id="60443"/>
    <lineage>
        <taxon>Bacteria</taxon>
        <taxon>Bacillati</taxon>
        <taxon>Actinomycetota</taxon>
        <taxon>Actinomycetes</taxon>
        <taxon>Micrococcales</taxon>
        <taxon>Intrasporangiaceae</taxon>
        <taxon>Terrabacter</taxon>
    </lineage>
</organism>
<comment type="caution">
    <text evidence="1">The sequence shown here is derived from an EMBL/GenBank/DDBJ whole genome shotgun (WGS) entry which is preliminary data.</text>
</comment>
<sequence>MRFSLSLKTVEAPVVARAHPSGTLTLTLAPLGVKGTYTCVSGISPGGLLSVGAGAPTEEAVAAEPDDDAAACGPGPLVEVAVICAGVGAGAGEVVVPQPESRMAPVPIAAASRILVTVM</sequence>
<evidence type="ECO:0000313" key="2">
    <source>
        <dbReference type="Proteomes" id="UP000623461"/>
    </source>
</evidence>